<organism evidence="1 2">
    <name type="scientific">Malacoplasma iowae 695</name>
    <dbReference type="NCBI Taxonomy" id="1048830"/>
    <lineage>
        <taxon>Bacteria</taxon>
        <taxon>Bacillati</taxon>
        <taxon>Mycoplasmatota</taxon>
        <taxon>Mycoplasmoidales</taxon>
        <taxon>Mycoplasmoidaceae</taxon>
        <taxon>Malacoplasma</taxon>
    </lineage>
</organism>
<dbReference type="AlphaFoldDB" id="A0A6P1LCA7"/>
<dbReference type="EMBL" id="CP033512">
    <property type="protein sequence ID" value="QHG89817.1"/>
    <property type="molecule type" value="Genomic_DNA"/>
</dbReference>
<evidence type="ECO:0000313" key="1">
    <source>
        <dbReference type="EMBL" id="QHG89817.1"/>
    </source>
</evidence>
<dbReference type="Proteomes" id="UP000464283">
    <property type="component" value="Chromosome"/>
</dbReference>
<sequence length="322" mass="39954">MINFFKEKNIARQLKIEEMINRAKKEYESDKKMLNGPIDFNDYKNWSKKNKFINIFFYNFDFERFENILNSPFDPKGFFIEFLKFSHRFYREPKNIIIFILSCLFYIIFTVFFWASSIAFLYYFLYVLDHFTNIREKELTFVYTVVTIFYYLMFFLYIWKLKLRLKSIPEKKYKAIPYLSRTWRGNCLSNITFWLFINFFKKNKYIFILYKLNDIKYSYLYERIYLFYESLCWRLFLEFTEFKDKKWVENMKETKLINEMKLMNLKDLKKLKKLINTNKVKWKSQSISMVFLYWFTKENFSFFLTLLSTIIISVTAGVLYFS</sequence>
<gene>
    <name evidence="1" type="ORF">EER00_02890</name>
</gene>
<proteinExistence type="predicted"/>
<dbReference type="RefSeq" id="WP_004024749.1">
    <property type="nucleotide sequence ID" value="NZ_AGFP01000010.1"/>
</dbReference>
<evidence type="ECO:0000313" key="2">
    <source>
        <dbReference type="Proteomes" id="UP000464283"/>
    </source>
</evidence>
<reference evidence="1 2" key="1">
    <citation type="submission" date="2018-11" db="EMBL/GenBank/DDBJ databases">
        <title>The first complete genome sequence of Mycoplasma iowae strain 695.</title>
        <authorList>
            <person name="Ghanem M."/>
            <person name="El-Gazzar M."/>
        </authorList>
    </citation>
    <scope>NUCLEOTIDE SEQUENCE [LARGE SCALE GENOMIC DNA]</scope>
    <source>
        <strain evidence="1 2">695</strain>
    </source>
</reference>
<accession>A0A6P1LCA7</accession>
<name>A0A6P1LCA7_MALIO</name>
<protein>
    <submittedName>
        <fullName evidence="1">Uncharacterized protein</fullName>
    </submittedName>
</protein>